<evidence type="ECO:0000313" key="3">
    <source>
        <dbReference type="Proteomes" id="UP000094389"/>
    </source>
</evidence>
<dbReference type="EMBL" id="KV453926">
    <property type="protein sequence ID" value="ODV75640.1"/>
    <property type="molecule type" value="Genomic_DNA"/>
</dbReference>
<dbReference type="AlphaFoldDB" id="A0A1E4S829"/>
<keyword evidence="1" id="KW-1133">Transmembrane helix</keyword>
<dbReference type="RefSeq" id="XP_020072679.1">
    <property type="nucleotide sequence ID" value="XM_020214448.1"/>
</dbReference>
<dbReference type="GeneID" id="30988844"/>
<name>A0A1E4S829_CYBJN</name>
<sequence>MPHGVDFDGRGDEQLFPPFSGSFITFEPLVLCFVNVYTLLDISWRLTFRGTLISHTGVCTKERYAYYCCH</sequence>
<keyword evidence="1" id="KW-0812">Transmembrane</keyword>
<accession>A0A1E4S829</accession>
<protein>
    <submittedName>
        <fullName evidence="2">Uncharacterized protein</fullName>
    </submittedName>
</protein>
<feature type="transmembrane region" description="Helical" evidence="1">
    <location>
        <begin position="20"/>
        <end position="40"/>
    </location>
</feature>
<evidence type="ECO:0000256" key="1">
    <source>
        <dbReference type="SAM" id="Phobius"/>
    </source>
</evidence>
<reference evidence="2 3" key="1">
    <citation type="journal article" date="2016" name="Proc. Natl. Acad. Sci. U.S.A.">
        <title>Comparative genomics of biotechnologically important yeasts.</title>
        <authorList>
            <person name="Riley R."/>
            <person name="Haridas S."/>
            <person name="Wolfe K.H."/>
            <person name="Lopes M.R."/>
            <person name="Hittinger C.T."/>
            <person name="Goeker M."/>
            <person name="Salamov A.A."/>
            <person name="Wisecaver J.H."/>
            <person name="Long T.M."/>
            <person name="Calvey C.H."/>
            <person name="Aerts A.L."/>
            <person name="Barry K.W."/>
            <person name="Choi C."/>
            <person name="Clum A."/>
            <person name="Coughlan A.Y."/>
            <person name="Deshpande S."/>
            <person name="Douglass A.P."/>
            <person name="Hanson S.J."/>
            <person name="Klenk H.-P."/>
            <person name="LaButti K.M."/>
            <person name="Lapidus A."/>
            <person name="Lindquist E.A."/>
            <person name="Lipzen A.M."/>
            <person name="Meier-Kolthoff J.P."/>
            <person name="Ohm R.A."/>
            <person name="Otillar R.P."/>
            <person name="Pangilinan J.L."/>
            <person name="Peng Y."/>
            <person name="Rokas A."/>
            <person name="Rosa C.A."/>
            <person name="Scheuner C."/>
            <person name="Sibirny A.A."/>
            <person name="Slot J.C."/>
            <person name="Stielow J.B."/>
            <person name="Sun H."/>
            <person name="Kurtzman C.P."/>
            <person name="Blackwell M."/>
            <person name="Grigoriev I.V."/>
            <person name="Jeffries T.W."/>
        </authorList>
    </citation>
    <scope>NUCLEOTIDE SEQUENCE [LARGE SCALE GENOMIC DNA]</scope>
    <source>
        <strain evidence="3">ATCC 18201 / CBS 1600 / BCRC 20928 / JCM 3617 / NBRC 0987 / NRRL Y-1542</strain>
    </source>
</reference>
<gene>
    <name evidence="2" type="ORF">CYBJADRAFT_166351</name>
</gene>
<keyword evidence="1" id="KW-0472">Membrane</keyword>
<proteinExistence type="predicted"/>
<dbReference type="Proteomes" id="UP000094389">
    <property type="component" value="Unassembled WGS sequence"/>
</dbReference>
<keyword evidence="3" id="KW-1185">Reference proteome</keyword>
<organism evidence="2 3">
    <name type="scientific">Cyberlindnera jadinii (strain ATCC 18201 / CBS 1600 / BCRC 20928 / JCM 3617 / NBRC 0987 / NRRL Y-1542)</name>
    <name type="common">Torula yeast</name>
    <name type="synonym">Candida utilis</name>
    <dbReference type="NCBI Taxonomy" id="983966"/>
    <lineage>
        <taxon>Eukaryota</taxon>
        <taxon>Fungi</taxon>
        <taxon>Dikarya</taxon>
        <taxon>Ascomycota</taxon>
        <taxon>Saccharomycotina</taxon>
        <taxon>Saccharomycetes</taxon>
        <taxon>Phaffomycetales</taxon>
        <taxon>Phaffomycetaceae</taxon>
        <taxon>Cyberlindnera</taxon>
    </lineage>
</organism>
<evidence type="ECO:0000313" key="2">
    <source>
        <dbReference type="EMBL" id="ODV75640.1"/>
    </source>
</evidence>